<dbReference type="EMBL" id="LGRX02016133">
    <property type="protein sequence ID" value="KAK3262517.1"/>
    <property type="molecule type" value="Genomic_DNA"/>
</dbReference>
<proteinExistence type="predicted"/>
<feature type="region of interest" description="Disordered" evidence="2">
    <location>
        <begin position="1"/>
        <end position="62"/>
    </location>
</feature>
<feature type="compositionally biased region" description="Polar residues" evidence="2">
    <location>
        <begin position="26"/>
        <end position="42"/>
    </location>
</feature>
<feature type="compositionally biased region" description="Polar residues" evidence="2">
    <location>
        <begin position="1"/>
        <end position="10"/>
    </location>
</feature>
<dbReference type="Proteomes" id="UP001190700">
    <property type="component" value="Unassembled WGS sequence"/>
</dbReference>
<organism evidence="3 4">
    <name type="scientific">Cymbomonas tetramitiformis</name>
    <dbReference type="NCBI Taxonomy" id="36881"/>
    <lineage>
        <taxon>Eukaryota</taxon>
        <taxon>Viridiplantae</taxon>
        <taxon>Chlorophyta</taxon>
        <taxon>Pyramimonadophyceae</taxon>
        <taxon>Pyramimonadales</taxon>
        <taxon>Pyramimonadaceae</taxon>
        <taxon>Cymbomonas</taxon>
    </lineage>
</organism>
<evidence type="ECO:0000256" key="1">
    <source>
        <dbReference type="SAM" id="Coils"/>
    </source>
</evidence>
<name>A0AAE0KVR3_9CHLO</name>
<reference evidence="3 4" key="1">
    <citation type="journal article" date="2015" name="Genome Biol. Evol.">
        <title>Comparative Genomics of a Bacterivorous Green Alga Reveals Evolutionary Causalities and Consequences of Phago-Mixotrophic Mode of Nutrition.</title>
        <authorList>
            <person name="Burns J.A."/>
            <person name="Paasch A."/>
            <person name="Narechania A."/>
            <person name="Kim E."/>
        </authorList>
    </citation>
    <scope>NUCLEOTIDE SEQUENCE [LARGE SCALE GENOMIC DNA]</scope>
    <source>
        <strain evidence="3 4">PLY_AMNH</strain>
    </source>
</reference>
<feature type="compositionally biased region" description="Low complexity" evidence="2">
    <location>
        <begin position="247"/>
        <end position="257"/>
    </location>
</feature>
<feature type="compositionally biased region" description="Low complexity" evidence="2">
    <location>
        <begin position="272"/>
        <end position="284"/>
    </location>
</feature>
<feature type="compositionally biased region" description="Low complexity" evidence="2">
    <location>
        <begin position="211"/>
        <end position="223"/>
    </location>
</feature>
<dbReference type="AlphaFoldDB" id="A0AAE0KVR3"/>
<feature type="compositionally biased region" description="Basic residues" evidence="2">
    <location>
        <begin position="236"/>
        <end position="246"/>
    </location>
</feature>
<sequence length="1265" mass="140163">MSTENQTPVSQQGPAAPPFAPQFQGVGNSQAVAMTPHTQFQPNYGAMPGVPPHAAGQYGPASFQSYSPATPAATVGLQSTQITPIVEQGPYVPRINPTTGQPFTSVWRERHDEEKKRSAALEAEMAAIQKAKNDLYQELLAARAETAEAKRATEFERKLSAVKSGDADSYLAAGKGKAIHFEEDDSPERKREKKKRSKRKSKKGKGKRSRYSSSDSSSSSESDSSSKSESTSDSRKQRRKRQRTKKAAGAAAVRKAASIMTASGATSPPPSKKSGGLAGAAALPAKAKPGVKKMSVTQVGRTFKTQLAKAKLKLALVQFKVIKPEEALGLKDEEAVKMAATAHRDGAVELSLFGSLIFMLWMGESPRWWLRRFAPWWNVLSVGELRDWYREADKYGTYVLASVLTRRTYVGKFWSGSRERLTKHIECVLKTEKRGGRKLYGFLRAAGVHNFFMLPLATYRSKGDCDADERLIISQTQRLENTLNTVGVRRRNTSAYRRRHRRRRVLTGRKGATPKNMWTRASCAGDADLEYSMVSCDGYEGSRLDQALRRLSKRETLSEGNWQVDYKAGSWNCSDWAKLKLRYGSSKVRLSSTTRELRGTLRELLPVLKREDAKLMFSSIEVSTCDEWALGEIKRLRVDAFYTASEWEKLSLPELLVQADVHLVCLLRKNKFAFLAPQSALGFKDRSKAARFDVSILLIQNRAAARLKPVTRQGLARVERAFGAAVDDRRVCYSAEWGVGFSWQLEREVRNRVHLFEGERRVLARFEKLMKCDVTAGMLFQNAGGELMRAVGSAKSSGEPTGMRSLSEYREAVGLLKGLARGVLDRNTAVGFGICEMVYQRWLRGERDGGNYEISERQLAEVVGGMQQRYRAAGLTQVATFDLAGNFGNLYLMPKHKDPSLLEKRRPVVPGFGAPDRVLQNRIGRGLCFLLGEISGHFNVGATQEIGEKLREFNAALDGGGCVMAAGFDVKEMYVRLTHTQALRAAEYVVSEVMGEEAILVNTRGRKGVRWYEPGTPRKAAVKITREQILAGVQFILGNGFLFVAGTLVRQTCGIGIGGKASPGLAQCVCVYGEMQWLSALKAEGLIRRRDTLVGVRLMDDCTLLLAAESGSEERMKKVFRGYVRDCYPEGMMVEQTSEGLEWTFCGMQLTVTAGGVCTRVLQKNVAAGVSSGDQLQFFPLVAYASDCPKARKMASTLNVLFRIERHSLGEGEKLAAIVDLARELQWQGYPEGWLHDALVGMVSRVPFGFWNSLVRRLSRGGVRL</sequence>
<accession>A0AAE0KVR3</accession>
<evidence type="ECO:0000313" key="4">
    <source>
        <dbReference type="Proteomes" id="UP001190700"/>
    </source>
</evidence>
<keyword evidence="4" id="KW-1185">Reference proteome</keyword>
<feature type="compositionally biased region" description="Basic and acidic residues" evidence="2">
    <location>
        <begin position="224"/>
        <end position="235"/>
    </location>
</feature>
<feature type="coiled-coil region" evidence="1">
    <location>
        <begin position="111"/>
        <end position="145"/>
    </location>
</feature>
<keyword evidence="1" id="KW-0175">Coiled coil</keyword>
<protein>
    <submittedName>
        <fullName evidence="3">Uncharacterized protein</fullName>
    </submittedName>
</protein>
<evidence type="ECO:0000256" key="2">
    <source>
        <dbReference type="SAM" id="MobiDB-lite"/>
    </source>
</evidence>
<feature type="region of interest" description="Disordered" evidence="2">
    <location>
        <begin position="181"/>
        <end position="284"/>
    </location>
</feature>
<comment type="caution">
    <text evidence="3">The sequence shown here is derived from an EMBL/GenBank/DDBJ whole genome shotgun (WGS) entry which is preliminary data.</text>
</comment>
<evidence type="ECO:0000313" key="3">
    <source>
        <dbReference type="EMBL" id="KAK3262517.1"/>
    </source>
</evidence>
<feature type="compositionally biased region" description="Basic residues" evidence="2">
    <location>
        <begin position="191"/>
        <end position="210"/>
    </location>
</feature>
<gene>
    <name evidence="3" type="ORF">CYMTET_28635</name>
</gene>